<feature type="non-terminal residue" evidence="2">
    <location>
        <position position="388"/>
    </location>
</feature>
<feature type="compositionally biased region" description="Low complexity" evidence="1">
    <location>
        <begin position="241"/>
        <end position="255"/>
    </location>
</feature>
<feature type="compositionally biased region" description="Basic residues" evidence="1">
    <location>
        <begin position="368"/>
        <end position="388"/>
    </location>
</feature>
<sequence length="388" mass="42961">ADHRQPDAGADRRPRDRDRPDAPCERHEGRGGPQAARRVHRRPGLGRGVQAARAPPVRRLRVRHPHAGGGRRRARPGRRRHRLDRLGLLDPDLDGRAVPRGRAGGGLLHPRRPRLRHAQPDGDGRAGGGRHRRQRQVGLHLRRPPRAVAGDHRDPRRRRGRALPGGGSRADRAAARRRRLAHQRAARLRQRQHDRAGPLRAGRARAAAARRAAGRGRGHPDPPPAAAAGRVRVVGRHRAGPRPGRAGDVPRPAARPQDHLHGLRAAERGSADPPPGGHGGAQGRPGRVPRPPPQRAGRREGRRRQHVDARRARPGPGRPRCGVPAGQGGRRRARHGERRFVDLLRRADPAHLPRHRRDQPARADAPGHQRRALRPHPLRLRARHPLHL</sequence>
<reference evidence="2" key="1">
    <citation type="submission" date="2020-02" db="EMBL/GenBank/DDBJ databases">
        <authorList>
            <person name="Meier V. D."/>
        </authorList>
    </citation>
    <scope>NUCLEOTIDE SEQUENCE</scope>
    <source>
        <strain evidence="2">AVDCRST_MAG66</strain>
    </source>
</reference>
<organism evidence="2">
    <name type="scientific">uncultured Pseudonocardia sp</name>
    <dbReference type="NCBI Taxonomy" id="211455"/>
    <lineage>
        <taxon>Bacteria</taxon>
        <taxon>Bacillati</taxon>
        <taxon>Actinomycetota</taxon>
        <taxon>Actinomycetes</taxon>
        <taxon>Pseudonocardiales</taxon>
        <taxon>Pseudonocardiaceae</taxon>
        <taxon>Pseudonocardia</taxon>
        <taxon>environmental samples</taxon>
    </lineage>
</organism>
<gene>
    <name evidence="2" type="ORF">AVDCRST_MAG66-899</name>
</gene>
<feature type="compositionally biased region" description="Low complexity" evidence="1">
    <location>
        <begin position="86"/>
        <end position="101"/>
    </location>
</feature>
<feature type="compositionally biased region" description="Basic residues" evidence="1">
    <location>
        <begin position="56"/>
        <end position="83"/>
    </location>
</feature>
<dbReference type="EMBL" id="CADCUS010000134">
    <property type="protein sequence ID" value="CAA9390973.1"/>
    <property type="molecule type" value="Genomic_DNA"/>
</dbReference>
<feature type="compositionally biased region" description="Low complexity" evidence="1">
    <location>
        <begin position="198"/>
        <end position="211"/>
    </location>
</feature>
<feature type="region of interest" description="Disordered" evidence="1">
    <location>
        <begin position="1"/>
        <end position="388"/>
    </location>
</feature>
<feature type="compositionally biased region" description="Basic and acidic residues" evidence="1">
    <location>
        <begin position="1"/>
        <end position="30"/>
    </location>
</feature>
<proteinExistence type="predicted"/>
<feature type="compositionally biased region" description="Basic and acidic residues" evidence="1">
    <location>
        <begin position="358"/>
        <end position="367"/>
    </location>
</feature>
<feature type="compositionally biased region" description="Basic and acidic residues" evidence="1">
    <location>
        <begin position="338"/>
        <end position="351"/>
    </location>
</feature>
<accession>A0A6J4NNE4</accession>
<protein>
    <submittedName>
        <fullName evidence="2">Acyl-CoA dehydrogenase, type 2-like</fullName>
    </submittedName>
</protein>
<feature type="compositionally biased region" description="Basic and acidic residues" evidence="1">
    <location>
        <begin position="256"/>
        <end position="270"/>
    </location>
</feature>
<feature type="compositionally biased region" description="Low complexity" evidence="1">
    <location>
        <begin position="314"/>
        <end position="324"/>
    </location>
</feature>
<evidence type="ECO:0000313" key="2">
    <source>
        <dbReference type="EMBL" id="CAA9390973.1"/>
    </source>
</evidence>
<evidence type="ECO:0000256" key="1">
    <source>
        <dbReference type="SAM" id="MobiDB-lite"/>
    </source>
</evidence>
<name>A0A6J4NNE4_9PSEU</name>
<feature type="compositionally biased region" description="Basic residues" evidence="1">
    <location>
        <begin position="128"/>
        <end position="145"/>
    </location>
</feature>
<feature type="compositionally biased region" description="Basic residues" evidence="1">
    <location>
        <begin position="175"/>
        <end position="190"/>
    </location>
</feature>
<dbReference type="AlphaFoldDB" id="A0A6J4NNE4"/>
<feature type="non-terminal residue" evidence="2">
    <location>
        <position position="1"/>
    </location>
</feature>